<proteinExistence type="predicted"/>
<dbReference type="PANTHER" id="PTHR17604">
    <property type="entry name" value="TRANSCRIPTION COFACTOR VESTIGIAL-LIKE PROTEIN 4"/>
    <property type="match status" value="1"/>
</dbReference>
<comment type="caution">
    <text evidence="2">The sequence shown here is derived from an EMBL/GenBank/DDBJ whole genome shotgun (WGS) entry which is preliminary data.</text>
</comment>
<sequence length="289" mass="31031">MYMNGERHMIGHNSYSVPHAGLLSQTSHHLPLPPRGSPPPYKPIDNHDVPLNLSLSNLSHSSGSSSSSFQQLQQSSSHVPRPSVITCASSADHRLLPPYSANPSLVHIESREPHHVMTTSGQRLPSPPNQREVSSDEVCDPAIEEHFRRSLGRDYSDIMSQKSAVSPVPAPAPPMVVATPSPPPPPPSAPTESVAMTKNNGNPAVSITGSVDDHFAKSLGNSTWSAIKAKNDPIHDLFPGSVDDHFAKALGDTWLRIKAEKESGINTHSPSQNASPSPQQRHDSSLLST</sequence>
<feature type="region of interest" description="Disordered" evidence="1">
    <location>
        <begin position="261"/>
        <end position="289"/>
    </location>
</feature>
<organism evidence="2 3">
    <name type="scientific">Tegillarca granosa</name>
    <name type="common">Malaysian cockle</name>
    <name type="synonym">Anadara granosa</name>
    <dbReference type="NCBI Taxonomy" id="220873"/>
    <lineage>
        <taxon>Eukaryota</taxon>
        <taxon>Metazoa</taxon>
        <taxon>Spiralia</taxon>
        <taxon>Lophotrochozoa</taxon>
        <taxon>Mollusca</taxon>
        <taxon>Bivalvia</taxon>
        <taxon>Autobranchia</taxon>
        <taxon>Pteriomorphia</taxon>
        <taxon>Arcoida</taxon>
        <taxon>Arcoidea</taxon>
        <taxon>Arcidae</taxon>
        <taxon>Tegillarca</taxon>
    </lineage>
</organism>
<name>A0ABQ9EBK3_TEGGR</name>
<dbReference type="EMBL" id="JARBDR010000918">
    <property type="protein sequence ID" value="KAJ8301874.1"/>
    <property type="molecule type" value="Genomic_DNA"/>
</dbReference>
<keyword evidence="3" id="KW-1185">Reference proteome</keyword>
<dbReference type="SMART" id="SM00711">
    <property type="entry name" value="TDU"/>
    <property type="match status" value="3"/>
</dbReference>
<evidence type="ECO:0000313" key="2">
    <source>
        <dbReference type="EMBL" id="KAJ8301874.1"/>
    </source>
</evidence>
<feature type="compositionally biased region" description="Pro residues" evidence="1">
    <location>
        <begin position="31"/>
        <end position="42"/>
    </location>
</feature>
<evidence type="ECO:0000256" key="1">
    <source>
        <dbReference type="SAM" id="MobiDB-lite"/>
    </source>
</evidence>
<reference evidence="2 3" key="1">
    <citation type="submission" date="2022-12" db="EMBL/GenBank/DDBJ databases">
        <title>Chromosome-level genome of Tegillarca granosa.</title>
        <authorList>
            <person name="Kim J."/>
        </authorList>
    </citation>
    <scope>NUCLEOTIDE SEQUENCE [LARGE SCALE GENOMIC DNA]</scope>
    <source>
        <strain evidence="2">Teg-2019</strain>
        <tissue evidence="2">Adductor muscle</tissue>
    </source>
</reference>
<dbReference type="InterPro" id="IPR028184">
    <property type="entry name" value="VGLL4"/>
</dbReference>
<feature type="compositionally biased region" description="Basic and acidic residues" evidence="1">
    <location>
        <begin position="280"/>
        <end position="289"/>
    </location>
</feature>
<protein>
    <recommendedName>
        <fullName evidence="4">Transcription cofactor vestigial-like protein 4</fullName>
    </recommendedName>
</protein>
<feature type="compositionally biased region" description="Low complexity" evidence="1">
    <location>
        <begin position="53"/>
        <end position="77"/>
    </location>
</feature>
<evidence type="ECO:0008006" key="4">
    <source>
        <dbReference type="Google" id="ProtNLM"/>
    </source>
</evidence>
<feature type="compositionally biased region" description="Low complexity" evidence="1">
    <location>
        <begin position="269"/>
        <end position="279"/>
    </location>
</feature>
<dbReference type="InterPro" id="IPR006627">
    <property type="entry name" value="TDU_repeat"/>
</dbReference>
<dbReference type="PANTHER" id="PTHR17604:SF7">
    <property type="entry name" value="TONDU-DOMAIN-CONTAINING GROWTH INHIBITOR, ISOFORM A"/>
    <property type="match status" value="1"/>
</dbReference>
<accession>A0ABQ9EBK3</accession>
<gene>
    <name evidence="2" type="ORF">KUTeg_020861</name>
</gene>
<feature type="region of interest" description="Disordered" evidence="1">
    <location>
        <begin position="118"/>
        <end position="137"/>
    </location>
</feature>
<feature type="region of interest" description="Disordered" evidence="1">
    <location>
        <begin position="25"/>
        <end position="81"/>
    </location>
</feature>
<evidence type="ECO:0000313" key="3">
    <source>
        <dbReference type="Proteomes" id="UP001217089"/>
    </source>
</evidence>
<dbReference type="Pfam" id="PF15245">
    <property type="entry name" value="VGLL4"/>
    <property type="match status" value="1"/>
</dbReference>
<dbReference type="Proteomes" id="UP001217089">
    <property type="component" value="Unassembled WGS sequence"/>
</dbReference>